<reference evidence="1 2" key="1">
    <citation type="journal article" date="2018" name="Nat. Ecol. Evol.">
        <title>Pezizomycetes genomes reveal the molecular basis of ectomycorrhizal truffle lifestyle.</title>
        <authorList>
            <person name="Murat C."/>
            <person name="Payen T."/>
            <person name="Noel B."/>
            <person name="Kuo A."/>
            <person name="Morin E."/>
            <person name="Chen J."/>
            <person name="Kohler A."/>
            <person name="Krizsan K."/>
            <person name="Balestrini R."/>
            <person name="Da Silva C."/>
            <person name="Montanini B."/>
            <person name="Hainaut M."/>
            <person name="Levati E."/>
            <person name="Barry K.W."/>
            <person name="Belfiori B."/>
            <person name="Cichocki N."/>
            <person name="Clum A."/>
            <person name="Dockter R.B."/>
            <person name="Fauchery L."/>
            <person name="Guy J."/>
            <person name="Iotti M."/>
            <person name="Le Tacon F."/>
            <person name="Lindquist E.A."/>
            <person name="Lipzen A."/>
            <person name="Malagnac F."/>
            <person name="Mello A."/>
            <person name="Molinier V."/>
            <person name="Miyauchi S."/>
            <person name="Poulain J."/>
            <person name="Riccioni C."/>
            <person name="Rubini A."/>
            <person name="Sitrit Y."/>
            <person name="Splivallo R."/>
            <person name="Traeger S."/>
            <person name="Wang M."/>
            <person name="Zifcakova L."/>
            <person name="Wipf D."/>
            <person name="Zambonelli A."/>
            <person name="Paolocci F."/>
            <person name="Nowrousian M."/>
            <person name="Ottonello S."/>
            <person name="Baldrian P."/>
            <person name="Spatafora J.W."/>
            <person name="Henrissat B."/>
            <person name="Nagy L.G."/>
            <person name="Aury J.M."/>
            <person name="Wincker P."/>
            <person name="Grigoriev I.V."/>
            <person name="Bonfante P."/>
            <person name="Martin F.M."/>
        </authorList>
    </citation>
    <scope>NUCLEOTIDE SEQUENCE [LARGE SCALE GENOMIC DNA]</scope>
    <source>
        <strain evidence="1 2">ATCC MYA-4762</strain>
    </source>
</reference>
<dbReference type="PANTHER" id="PTHR37535">
    <property type="entry name" value="FLUG DOMAIN PROTEIN"/>
    <property type="match status" value="1"/>
</dbReference>
<sequence>MAKNMSTEITAFLYQLAYKQDLKRDYKPKGVINHHDVGHLLRSHWESDSWRLRDGRRRVELALIVLLLSFTAGRPGAVLNTICHPGEALKYKNFQIVAIHNENGQRLYTMKISYHLVKGNWGKGKNPTEFHCFEDKESPIYCPLQLFFALALADNAFEMVKTREDIENLFSSGDARRSDSGVS</sequence>
<dbReference type="STRING" id="1051890.A0A3N4LQ49"/>
<dbReference type="EMBL" id="ML121544">
    <property type="protein sequence ID" value="RPB23788.1"/>
    <property type="molecule type" value="Genomic_DNA"/>
</dbReference>
<dbReference type="InterPro" id="IPR021842">
    <property type="entry name" value="DUF3435"/>
</dbReference>
<name>A0A3N4LQ49_9PEZI</name>
<organism evidence="1 2">
    <name type="scientific">Terfezia boudieri ATCC MYA-4762</name>
    <dbReference type="NCBI Taxonomy" id="1051890"/>
    <lineage>
        <taxon>Eukaryota</taxon>
        <taxon>Fungi</taxon>
        <taxon>Dikarya</taxon>
        <taxon>Ascomycota</taxon>
        <taxon>Pezizomycotina</taxon>
        <taxon>Pezizomycetes</taxon>
        <taxon>Pezizales</taxon>
        <taxon>Pezizaceae</taxon>
        <taxon>Terfezia</taxon>
    </lineage>
</organism>
<keyword evidence="2" id="KW-1185">Reference proteome</keyword>
<dbReference type="Pfam" id="PF11917">
    <property type="entry name" value="DUF3435"/>
    <property type="match status" value="1"/>
</dbReference>
<proteinExistence type="predicted"/>
<dbReference type="InParanoid" id="A0A3N4LQ49"/>
<protein>
    <recommendedName>
        <fullName evidence="3">Ndc10 domain-containing protein</fullName>
    </recommendedName>
</protein>
<dbReference type="AlphaFoldDB" id="A0A3N4LQ49"/>
<evidence type="ECO:0008006" key="3">
    <source>
        <dbReference type="Google" id="ProtNLM"/>
    </source>
</evidence>
<dbReference type="Proteomes" id="UP000267821">
    <property type="component" value="Unassembled WGS sequence"/>
</dbReference>
<gene>
    <name evidence="1" type="ORF">L211DRAFT_221757</name>
</gene>
<dbReference type="PANTHER" id="PTHR37535:SF4">
    <property type="entry name" value="FLUG DOMAIN-CONTAINING PROTEIN"/>
    <property type="match status" value="1"/>
</dbReference>
<accession>A0A3N4LQ49</accession>
<dbReference type="OrthoDB" id="3437109at2759"/>
<evidence type="ECO:0000313" key="1">
    <source>
        <dbReference type="EMBL" id="RPB23788.1"/>
    </source>
</evidence>
<evidence type="ECO:0000313" key="2">
    <source>
        <dbReference type="Proteomes" id="UP000267821"/>
    </source>
</evidence>